<dbReference type="SUPFAM" id="SSF50447">
    <property type="entry name" value="Translation proteins"/>
    <property type="match status" value="1"/>
</dbReference>
<name>A0A3L6LDH6_9TRYP</name>
<gene>
    <name evidence="2" type="ORF">DPX39_040024800</name>
</gene>
<dbReference type="SUPFAM" id="SSF52540">
    <property type="entry name" value="P-loop containing nucleoside triphosphate hydrolases"/>
    <property type="match status" value="1"/>
</dbReference>
<dbReference type="CDD" id="cd03694">
    <property type="entry name" value="GTPBP_II"/>
    <property type="match status" value="1"/>
</dbReference>
<reference evidence="2 3" key="1">
    <citation type="submission" date="2018-09" db="EMBL/GenBank/DDBJ databases">
        <title>whole genome sequence of T. equiperdum IVM-t1 strain.</title>
        <authorList>
            <person name="Suganuma K."/>
        </authorList>
    </citation>
    <scope>NUCLEOTIDE SEQUENCE [LARGE SCALE GENOMIC DNA]</scope>
    <source>
        <strain evidence="2 3">IVM-t1</strain>
    </source>
</reference>
<protein>
    <submittedName>
        <fullName evidence="2">GTP-binding protein</fullName>
    </submittedName>
</protein>
<dbReference type="EMBL" id="QSBY01000004">
    <property type="protein sequence ID" value="RHW73327.1"/>
    <property type="molecule type" value="Genomic_DNA"/>
</dbReference>
<dbReference type="GO" id="GO:0003924">
    <property type="term" value="F:GTPase activity"/>
    <property type="evidence" value="ECO:0007669"/>
    <property type="project" value="InterPro"/>
</dbReference>
<dbReference type="PANTHER" id="PTHR43721">
    <property type="entry name" value="ELONGATION FACTOR TU-RELATED"/>
    <property type="match status" value="1"/>
</dbReference>
<comment type="caution">
    <text evidence="2">The sequence shown here is derived from an EMBL/GenBank/DDBJ whole genome shotgun (WGS) entry which is preliminary data.</text>
</comment>
<dbReference type="InterPro" id="IPR027417">
    <property type="entry name" value="P-loop_NTPase"/>
</dbReference>
<dbReference type="AlphaFoldDB" id="A0A3L6LDH6"/>
<dbReference type="InterPro" id="IPR000795">
    <property type="entry name" value="T_Tr_GTP-bd_dom"/>
</dbReference>
<dbReference type="Gene3D" id="3.40.50.300">
    <property type="entry name" value="P-loop containing nucleotide triphosphate hydrolases"/>
    <property type="match status" value="1"/>
</dbReference>
<dbReference type="InterPro" id="IPR050055">
    <property type="entry name" value="EF-Tu_GTPase"/>
</dbReference>
<dbReference type="PANTHER" id="PTHR43721:SF9">
    <property type="entry name" value="GTP-BINDING PROTEIN 1"/>
    <property type="match status" value="1"/>
</dbReference>
<dbReference type="Proteomes" id="UP000266743">
    <property type="component" value="Chromosome 4"/>
</dbReference>
<evidence type="ECO:0000259" key="1">
    <source>
        <dbReference type="Pfam" id="PF00009"/>
    </source>
</evidence>
<proteinExistence type="predicted"/>
<dbReference type="GO" id="GO:0003746">
    <property type="term" value="F:translation elongation factor activity"/>
    <property type="evidence" value="ECO:0007669"/>
    <property type="project" value="TreeGrafter"/>
</dbReference>
<dbReference type="InterPro" id="IPR009000">
    <property type="entry name" value="Transl_B-barrel_sf"/>
</dbReference>
<sequence>METKEKSPMLDDLRDDCPAFSRLDCLGNLTGEGERPAVGLKEHALQQRAESSFDRDRRLAGIFSLDGVRGRNRLVKEDDNGNVEYKWRLTGVSAGRLEHLITQMRFRVGEGNGQCLYELGVADDGTPRGLSAADYQESVETLLRMAKALGLDTTVLQEFAVQETPVPLWCGEILVTQRQAKQQDCRVAFCGTTGSGKSTLMGVLLTGLRDDGVGSARQLIFNHKHEITTGKTSSIVTRVLPVTESRVEEMPFAYRPESSERPCRSITMIDLGGDVTKQMLFGLMSRRPDFTGITIAVDQSVNEIARYAQVCCAMKFPFFVVVTKIDTVVEFEVDAFLLELAAKLSTIGCSSLVLATSSDVVAFQKTWRKNKQVPLLSLSSVSNDGIEVFQQFLSSIPHVEIPPTPNSMFEVLLDGCFLVRGVGPVVKGHVSKGSVELGCRCNIGPDAEGKFHAVTVRGIHVDGSHVTRAQQSDEGTFALSELPNGIDMSQKGKMLIPNSVEVCWEFEALIKVLAQSITPQLEPILYSGNLRQAVKIVPSGVETQQFIDEKVLVRFRFLYHPEVMREGASIILQWQPSGIAVGEVQSVFANV</sequence>
<feature type="domain" description="Tr-type G" evidence="1">
    <location>
        <begin position="186"/>
        <end position="393"/>
    </location>
</feature>
<evidence type="ECO:0000313" key="2">
    <source>
        <dbReference type="EMBL" id="RHW73327.1"/>
    </source>
</evidence>
<evidence type="ECO:0000313" key="3">
    <source>
        <dbReference type="Proteomes" id="UP000266743"/>
    </source>
</evidence>
<dbReference type="Gene3D" id="2.40.30.10">
    <property type="entry name" value="Translation factors"/>
    <property type="match status" value="1"/>
</dbReference>
<dbReference type="Pfam" id="PF00009">
    <property type="entry name" value="GTP_EFTU"/>
    <property type="match status" value="1"/>
</dbReference>
<organism evidence="2 3">
    <name type="scientific">Trypanosoma brucei equiperdum</name>
    <dbReference type="NCBI Taxonomy" id="630700"/>
    <lineage>
        <taxon>Eukaryota</taxon>
        <taxon>Discoba</taxon>
        <taxon>Euglenozoa</taxon>
        <taxon>Kinetoplastea</taxon>
        <taxon>Metakinetoplastina</taxon>
        <taxon>Trypanosomatida</taxon>
        <taxon>Trypanosomatidae</taxon>
        <taxon>Trypanosoma</taxon>
    </lineage>
</organism>
<accession>A0A3L6LDH6</accession>
<dbReference type="GO" id="GO:0005525">
    <property type="term" value="F:GTP binding"/>
    <property type="evidence" value="ECO:0007669"/>
    <property type="project" value="InterPro"/>
</dbReference>